<feature type="region of interest" description="Disordered" evidence="12">
    <location>
        <begin position="1"/>
        <end position="30"/>
    </location>
</feature>
<dbReference type="InterPro" id="IPR025789">
    <property type="entry name" value="DOT1_dom"/>
</dbReference>
<evidence type="ECO:0000313" key="14">
    <source>
        <dbReference type="EMBL" id="EJK64445.1"/>
    </source>
</evidence>
<protein>
    <recommendedName>
        <fullName evidence="3 11">Histone-lysine N-methyltransferase, H3 lysine-79 specific</fullName>
        <ecNumber evidence="2 11">2.1.1.360</ecNumber>
    </recommendedName>
    <alternativeName>
        <fullName evidence="9 11">Histone H3-K79 methyltransferase</fullName>
    </alternativeName>
</protein>
<evidence type="ECO:0000256" key="4">
    <source>
        <dbReference type="ARBA" id="ARBA00022603"/>
    </source>
</evidence>
<dbReference type="PROSITE" id="PS51569">
    <property type="entry name" value="DOT1"/>
    <property type="match status" value="1"/>
</dbReference>
<dbReference type="GO" id="GO:0005634">
    <property type="term" value="C:nucleus"/>
    <property type="evidence" value="ECO:0007669"/>
    <property type="project" value="UniProtKB-SubCell"/>
</dbReference>
<comment type="subcellular location">
    <subcellularLocation>
        <location evidence="1 11">Nucleus</location>
    </subcellularLocation>
</comment>
<dbReference type="PANTHER" id="PTHR21451">
    <property type="entry name" value="HISTONE H3 METHYLTRANSFERASE"/>
    <property type="match status" value="1"/>
</dbReference>
<dbReference type="InterPro" id="IPR029063">
    <property type="entry name" value="SAM-dependent_MTases_sf"/>
</dbReference>
<evidence type="ECO:0000256" key="6">
    <source>
        <dbReference type="ARBA" id="ARBA00022691"/>
    </source>
</evidence>
<accession>K0SGE9</accession>
<dbReference type="AlphaFoldDB" id="K0SGE9"/>
<keyword evidence="15" id="KW-1185">Reference proteome</keyword>
<dbReference type="EC" id="2.1.1.360" evidence="2 11"/>
<evidence type="ECO:0000256" key="12">
    <source>
        <dbReference type="SAM" id="MobiDB-lite"/>
    </source>
</evidence>
<dbReference type="EMBL" id="AGNL01017249">
    <property type="protein sequence ID" value="EJK64445.1"/>
    <property type="molecule type" value="Genomic_DNA"/>
</dbReference>
<evidence type="ECO:0000256" key="2">
    <source>
        <dbReference type="ARBA" id="ARBA00012190"/>
    </source>
</evidence>
<proteinExistence type="inferred from homology"/>
<comment type="function">
    <text evidence="11">Histone methyltransferase that specifically trimethylates histone H3 to form H3K79me3. This methylation is required for telomere silencing and for the pachytene checkpoint during the meiotic cell cycle by allowing the recruitment of RAD9 to double strand breaks. Nucleosomes are preferred as substrate compared to free histone.</text>
</comment>
<sequence length="405" mass="45816">MTAANDRRTPRTGPEELVETDSGSSTGRLGTAWEITSKAHATSLEEWAARDYARVDGCPEVGVLKPYAEASHNCTDTSAANDSSAPRPSWLMGIVMLILRDIRIISTLDIFSRFGDGWLQRAGDEFCTCDTIDSDTQAFFWRRKKPSVFDTRRWFRWRRGCVTREKAIDILDHTYADINADESRVYRMKSDEVATARDKAKFAMSTRIHPADFRHSLTYGEVEPDSVSDVLIPLLDLGPSDVFYDLGCGTGKIPIQVALQTNCKASKGIEIMHDRVQEGRKALECLRRNYHSVFWKNDRVVIAQGDLQCPPSEADLSDATVLFINNVCFDPALMQVVMGILDEHPKIRRVVTLRKLCERHRERRCAAKGYACCHFIHPPPETCVSVSWAHDTTAFLYIRKQFVSM</sequence>
<comment type="miscellaneous">
    <text evidence="11">In contrast to other lysine histone methyltransferases, it does not contain a SET domain, suggesting the existence of another mechanism for methylation of lysine residues of histones.</text>
</comment>
<dbReference type="PANTHER" id="PTHR21451:SF0">
    <property type="entry name" value="HISTONE-LYSINE N-METHYLTRANSFERASE, H3 LYSINE-79 SPECIFIC"/>
    <property type="match status" value="1"/>
</dbReference>
<evidence type="ECO:0000256" key="11">
    <source>
        <dbReference type="RuleBase" id="RU271113"/>
    </source>
</evidence>
<keyword evidence="7 11" id="KW-0156">Chromatin regulator</keyword>
<evidence type="ECO:0000256" key="5">
    <source>
        <dbReference type="ARBA" id="ARBA00022679"/>
    </source>
</evidence>
<evidence type="ECO:0000256" key="3">
    <source>
        <dbReference type="ARBA" id="ARBA00020987"/>
    </source>
</evidence>
<organism evidence="14 15">
    <name type="scientific">Thalassiosira oceanica</name>
    <name type="common">Marine diatom</name>
    <dbReference type="NCBI Taxonomy" id="159749"/>
    <lineage>
        <taxon>Eukaryota</taxon>
        <taxon>Sar</taxon>
        <taxon>Stramenopiles</taxon>
        <taxon>Ochrophyta</taxon>
        <taxon>Bacillariophyta</taxon>
        <taxon>Coscinodiscophyceae</taxon>
        <taxon>Thalassiosirophycidae</taxon>
        <taxon>Thalassiosirales</taxon>
        <taxon>Thalassiosiraceae</taxon>
        <taxon>Thalassiosira</taxon>
    </lineage>
</organism>
<dbReference type="SUPFAM" id="SSF53335">
    <property type="entry name" value="S-adenosyl-L-methionine-dependent methyltransferases"/>
    <property type="match status" value="1"/>
</dbReference>
<evidence type="ECO:0000256" key="9">
    <source>
        <dbReference type="ARBA" id="ARBA00029821"/>
    </source>
</evidence>
<dbReference type="Gene3D" id="3.40.50.150">
    <property type="entry name" value="Vaccinia Virus protein VP39"/>
    <property type="match status" value="1"/>
</dbReference>
<dbReference type="OrthoDB" id="443402at2759"/>
<evidence type="ECO:0000256" key="10">
    <source>
        <dbReference type="ARBA" id="ARBA00047770"/>
    </source>
</evidence>
<keyword evidence="5 11" id="KW-0808">Transferase</keyword>
<reference evidence="14 15" key="1">
    <citation type="journal article" date="2012" name="Genome Biol.">
        <title>Genome and low-iron response of an oceanic diatom adapted to chronic iron limitation.</title>
        <authorList>
            <person name="Lommer M."/>
            <person name="Specht M."/>
            <person name="Roy A.S."/>
            <person name="Kraemer L."/>
            <person name="Andreson R."/>
            <person name="Gutowska M.A."/>
            <person name="Wolf J."/>
            <person name="Bergner S.V."/>
            <person name="Schilhabel M.B."/>
            <person name="Klostermeier U.C."/>
            <person name="Beiko R.G."/>
            <person name="Rosenstiel P."/>
            <person name="Hippler M."/>
            <person name="Laroche J."/>
        </authorList>
    </citation>
    <scope>NUCLEOTIDE SEQUENCE [LARGE SCALE GENOMIC DNA]</scope>
    <source>
        <strain evidence="14 15">CCMP1005</strain>
    </source>
</reference>
<dbReference type="InterPro" id="IPR030445">
    <property type="entry name" value="H3-K79_meTrfase"/>
</dbReference>
<name>K0SGE9_THAOC</name>
<dbReference type="eggNOG" id="KOG3924">
    <property type="taxonomic scope" value="Eukaryota"/>
</dbReference>
<evidence type="ECO:0000256" key="8">
    <source>
        <dbReference type="ARBA" id="ARBA00023242"/>
    </source>
</evidence>
<dbReference type="GO" id="GO:0032259">
    <property type="term" value="P:methylation"/>
    <property type="evidence" value="ECO:0007669"/>
    <property type="project" value="UniProtKB-KW"/>
</dbReference>
<comment type="similarity">
    <text evidence="11">Belongs to the class I-like SAM-binding methyltransferase superfamily. DOT1 family.</text>
</comment>
<dbReference type="GO" id="GO:0140956">
    <property type="term" value="F:histone H3K79 trimethyltransferase activity"/>
    <property type="evidence" value="ECO:0007669"/>
    <property type="project" value="UniProtKB-EC"/>
</dbReference>
<gene>
    <name evidence="14" type="ORF">THAOC_14818</name>
</gene>
<keyword evidence="6 11" id="KW-0949">S-adenosyl-L-methionine</keyword>
<keyword evidence="4 11" id="KW-0489">Methyltransferase</keyword>
<keyword evidence="8 11" id="KW-0539">Nucleus</keyword>
<evidence type="ECO:0000259" key="13">
    <source>
        <dbReference type="PROSITE" id="PS51569"/>
    </source>
</evidence>
<evidence type="ECO:0000256" key="1">
    <source>
        <dbReference type="ARBA" id="ARBA00004123"/>
    </source>
</evidence>
<comment type="catalytic activity">
    <reaction evidence="10 11">
        <text>L-lysyl(79)-[histone H3] + 3 S-adenosyl-L-methionine = N(6),N(6),N(6)-trimethyl-L-lysyl(79)-[histone H3] + 3 S-adenosyl-L-homocysteine + 3 H(+)</text>
        <dbReference type="Rhea" id="RHEA:60328"/>
        <dbReference type="Rhea" id="RHEA-COMP:15549"/>
        <dbReference type="Rhea" id="RHEA-COMP:15552"/>
        <dbReference type="ChEBI" id="CHEBI:15378"/>
        <dbReference type="ChEBI" id="CHEBI:29969"/>
        <dbReference type="ChEBI" id="CHEBI:57856"/>
        <dbReference type="ChEBI" id="CHEBI:59789"/>
        <dbReference type="ChEBI" id="CHEBI:61961"/>
        <dbReference type="EC" id="2.1.1.360"/>
    </reaction>
</comment>
<dbReference type="Proteomes" id="UP000266841">
    <property type="component" value="Unassembled WGS sequence"/>
</dbReference>
<evidence type="ECO:0000313" key="15">
    <source>
        <dbReference type="Proteomes" id="UP000266841"/>
    </source>
</evidence>
<feature type="domain" description="DOT1" evidence="13">
    <location>
        <begin position="79"/>
        <end position="405"/>
    </location>
</feature>
<dbReference type="GO" id="GO:0000077">
    <property type="term" value="P:DNA damage checkpoint signaling"/>
    <property type="evidence" value="ECO:0007669"/>
    <property type="project" value="TreeGrafter"/>
</dbReference>
<comment type="caution">
    <text evidence="14">The sequence shown here is derived from an EMBL/GenBank/DDBJ whole genome shotgun (WGS) entry which is preliminary data.</text>
</comment>
<dbReference type="GO" id="GO:0006281">
    <property type="term" value="P:DNA repair"/>
    <property type="evidence" value="ECO:0007669"/>
    <property type="project" value="TreeGrafter"/>
</dbReference>
<evidence type="ECO:0000256" key="7">
    <source>
        <dbReference type="ARBA" id="ARBA00022853"/>
    </source>
</evidence>
<dbReference type="Pfam" id="PF08123">
    <property type="entry name" value="DOT1"/>
    <property type="match status" value="1"/>
</dbReference>